<dbReference type="Gene3D" id="3.90.1530.10">
    <property type="entry name" value="Conserved hypothetical protein from pyrococcus furiosus pfu- 392566-001, ParB domain"/>
    <property type="match status" value="1"/>
</dbReference>
<dbReference type="RefSeq" id="WP_252819171.1">
    <property type="nucleotide sequence ID" value="NZ_JAMXQS010000005.1"/>
</dbReference>
<feature type="compositionally biased region" description="Polar residues" evidence="6">
    <location>
        <begin position="1"/>
        <end position="14"/>
    </location>
</feature>
<dbReference type="CDD" id="cd16403">
    <property type="entry name" value="ParB_N_like_MT"/>
    <property type="match status" value="1"/>
</dbReference>
<dbReference type="PIRSF" id="PIRSF036758">
    <property type="entry name" value="Aden_M_ParB"/>
    <property type="match status" value="1"/>
</dbReference>
<dbReference type="InterPro" id="IPR036086">
    <property type="entry name" value="ParB/Sulfiredoxin_sf"/>
</dbReference>
<dbReference type="InterPro" id="IPR002052">
    <property type="entry name" value="DNA_methylase_N6_adenine_CS"/>
</dbReference>
<dbReference type="PANTHER" id="PTHR33375:SF1">
    <property type="entry name" value="CHROMOSOME-PARTITIONING PROTEIN PARB-RELATED"/>
    <property type="match status" value="1"/>
</dbReference>
<dbReference type="PROSITE" id="PS00092">
    <property type="entry name" value="N6_MTASE"/>
    <property type="match status" value="1"/>
</dbReference>
<dbReference type="InterPro" id="IPR029063">
    <property type="entry name" value="SAM-dependent_MTases_sf"/>
</dbReference>
<evidence type="ECO:0000256" key="3">
    <source>
        <dbReference type="ARBA" id="ARBA00022679"/>
    </source>
</evidence>
<proteinExistence type="inferred from homology"/>
<dbReference type="InterPro" id="IPR015840">
    <property type="entry name" value="DNA_MeTrfase_ParB"/>
</dbReference>
<evidence type="ECO:0000256" key="5">
    <source>
        <dbReference type="RuleBase" id="RU362026"/>
    </source>
</evidence>
<dbReference type="InterPro" id="IPR002941">
    <property type="entry name" value="DNA_methylase_N4/N6"/>
</dbReference>
<keyword evidence="3" id="KW-0808">Transferase</keyword>
<dbReference type="Pfam" id="PF01555">
    <property type="entry name" value="N6_N4_Mtase"/>
    <property type="match status" value="1"/>
</dbReference>
<dbReference type="EC" id="2.1.1.-" evidence="5"/>
<comment type="catalytic activity">
    <reaction evidence="4">
        <text>a 2'-deoxyadenosine in DNA + S-adenosyl-L-methionine = an N(6)-methyl-2'-deoxyadenosine in DNA + S-adenosyl-L-homocysteine + H(+)</text>
        <dbReference type="Rhea" id="RHEA:15197"/>
        <dbReference type="Rhea" id="RHEA-COMP:12418"/>
        <dbReference type="Rhea" id="RHEA-COMP:12419"/>
        <dbReference type="ChEBI" id="CHEBI:15378"/>
        <dbReference type="ChEBI" id="CHEBI:57856"/>
        <dbReference type="ChEBI" id="CHEBI:59789"/>
        <dbReference type="ChEBI" id="CHEBI:90615"/>
        <dbReference type="ChEBI" id="CHEBI:90616"/>
        <dbReference type="EC" id="2.1.1.72"/>
    </reaction>
</comment>
<dbReference type="SUPFAM" id="SSF110849">
    <property type="entry name" value="ParB/Sulfiredoxin"/>
    <property type="match status" value="1"/>
</dbReference>
<sequence>MYLSLSSEHNSTSEPPASSRKRPRPKPAALSAIEPALADLGLAIEQVPLSRIKVYERNARTHSQRQITQLAASIRTFGFVSPIVLDQSNTIIAGHGRLQAAQELNLSSVPAVHVTHLSDAMVRALRIADNRLAELAGWDDDLLRLELGELSTIELDFSLDVTGFSTGEIDVLLDGKPTPQAADPADEVMEPEALAVSRLGDLWQLGDHRLICGSSLEPAVFDALLEGEPVRTVFTDPPYNVAVSGHVCGLGKVQHREFAMASGEMTVDQFTSFLSTVVANMAAHVVDGGLLYCCMDWRHISQLQAAADAARLALINLCVWAKDNGGMGSLYRSQHELVFVYKKGMAPHQNFVELGRHGRYRTNVWSYPGVNTTKAGRMEELAMHPTVKPVGLVADAIRDCTRRGELVLDAFSGSGTTIIAAERSGRRAAAIELDPVYVDTAIRRWERLTGKSATLVSTGKSFAEMATLRLEGVGHA</sequence>
<keyword evidence="2" id="KW-0489">Methyltransferase</keyword>
<dbReference type="EMBL" id="JAMXQS010000005">
    <property type="protein sequence ID" value="MCO6050510.1"/>
    <property type="molecule type" value="Genomic_DNA"/>
</dbReference>
<dbReference type="Gene3D" id="3.40.50.150">
    <property type="entry name" value="Vaccinia Virus protein VP39"/>
    <property type="match status" value="1"/>
</dbReference>
<dbReference type="InterPro" id="IPR001091">
    <property type="entry name" value="RM_Methyltransferase"/>
</dbReference>
<dbReference type="Proteomes" id="UP001205906">
    <property type="component" value="Unassembled WGS sequence"/>
</dbReference>
<feature type="domain" description="ParB-like N-terminal" evidence="7">
    <location>
        <begin position="45"/>
        <end position="131"/>
    </location>
</feature>
<dbReference type="SMART" id="SM00470">
    <property type="entry name" value="ParB"/>
    <property type="match status" value="1"/>
</dbReference>
<dbReference type="CDD" id="cd02440">
    <property type="entry name" value="AdoMet_MTases"/>
    <property type="match status" value="1"/>
</dbReference>
<accession>A0ABT1C8J6</accession>
<keyword evidence="9" id="KW-1185">Reference proteome</keyword>
<dbReference type="PANTHER" id="PTHR33375">
    <property type="entry name" value="CHROMOSOME-PARTITIONING PROTEIN PARB-RELATED"/>
    <property type="match status" value="1"/>
</dbReference>
<dbReference type="InterPro" id="IPR003115">
    <property type="entry name" value="ParB_N"/>
</dbReference>
<evidence type="ECO:0000313" key="8">
    <source>
        <dbReference type="EMBL" id="MCO6050510.1"/>
    </source>
</evidence>
<name>A0ABT1C8J6_9HYPH</name>
<feature type="region of interest" description="Disordered" evidence="6">
    <location>
        <begin position="1"/>
        <end position="28"/>
    </location>
</feature>
<organism evidence="8 9">
    <name type="scientific">Mesorhizobium liriopis</name>
    <dbReference type="NCBI Taxonomy" id="2953882"/>
    <lineage>
        <taxon>Bacteria</taxon>
        <taxon>Pseudomonadati</taxon>
        <taxon>Pseudomonadota</taxon>
        <taxon>Alphaproteobacteria</taxon>
        <taxon>Hyphomicrobiales</taxon>
        <taxon>Phyllobacteriaceae</taxon>
        <taxon>Mesorhizobium</taxon>
    </lineage>
</organism>
<protein>
    <recommendedName>
        <fullName evidence="5">Methyltransferase</fullName>
        <ecNumber evidence="5">2.1.1.-</ecNumber>
    </recommendedName>
</protein>
<dbReference type="SUPFAM" id="SSF53335">
    <property type="entry name" value="S-adenosyl-L-methionine-dependent methyltransferases"/>
    <property type="match status" value="1"/>
</dbReference>
<evidence type="ECO:0000259" key="7">
    <source>
        <dbReference type="SMART" id="SM00470"/>
    </source>
</evidence>
<evidence type="ECO:0000256" key="4">
    <source>
        <dbReference type="ARBA" id="ARBA00047942"/>
    </source>
</evidence>
<comment type="similarity">
    <text evidence="1 5">Belongs to the N(4)/N(6)-methyltransferase family.</text>
</comment>
<dbReference type="Pfam" id="PF02195">
    <property type="entry name" value="ParB_N"/>
    <property type="match status" value="1"/>
</dbReference>
<dbReference type="InterPro" id="IPR050336">
    <property type="entry name" value="Chromosome_partition/occlusion"/>
</dbReference>
<gene>
    <name evidence="8" type="ORF">NGM99_12035</name>
</gene>
<evidence type="ECO:0000256" key="1">
    <source>
        <dbReference type="ARBA" id="ARBA00006594"/>
    </source>
</evidence>
<dbReference type="PRINTS" id="PR00508">
    <property type="entry name" value="S21N4MTFRASE"/>
</dbReference>
<comment type="caution">
    <text evidence="8">The sequence shown here is derived from an EMBL/GenBank/DDBJ whole genome shotgun (WGS) entry which is preliminary data.</text>
</comment>
<evidence type="ECO:0000313" key="9">
    <source>
        <dbReference type="Proteomes" id="UP001205906"/>
    </source>
</evidence>
<evidence type="ECO:0000256" key="6">
    <source>
        <dbReference type="SAM" id="MobiDB-lite"/>
    </source>
</evidence>
<evidence type="ECO:0000256" key="2">
    <source>
        <dbReference type="ARBA" id="ARBA00022603"/>
    </source>
</evidence>
<reference evidence="8 9" key="1">
    <citation type="submission" date="2022-06" db="EMBL/GenBank/DDBJ databases">
        <title>Mesorhizobium sp. strain RP14 Genome sequencing and assembly.</title>
        <authorList>
            <person name="Kim I."/>
        </authorList>
    </citation>
    <scope>NUCLEOTIDE SEQUENCE [LARGE SCALE GENOMIC DNA]</scope>
    <source>
        <strain evidence="9">RP14(2022)</strain>
    </source>
</reference>